<feature type="chain" id="PRO_5045350854" description="Peptidase S53 domain-containing protein" evidence="7">
    <location>
        <begin position="28"/>
        <end position="1252"/>
    </location>
</feature>
<evidence type="ECO:0000313" key="10">
    <source>
        <dbReference type="Proteomes" id="UP001499843"/>
    </source>
</evidence>
<dbReference type="EMBL" id="BAAAQX010000049">
    <property type="protein sequence ID" value="GAA2215324.1"/>
    <property type="molecule type" value="Genomic_DNA"/>
</dbReference>
<dbReference type="RefSeq" id="WP_344493982.1">
    <property type="nucleotide sequence ID" value="NZ_BAAAQX010000049.1"/>
</dbReference>
<protein>
    <recommendedName>
        <fullName evidence="8">Peptidase S53 domain-containing protein</fullName>
    </recommendedName>
</protein>
<feature type="signal peptide" evidence="7">
    <location>
        <begin position="1"/>
        <end position="27"/>
    </location>
</feature>
<keyword evidence="7" id="KW-0732">Signal</keyword>
<dbReference type="PANTHER" id="PTHR45632:SF3">
    <property type="entry name" value="KELCH-LIKE PROTEIN 32"/>
    <property type="match status" value="1"/>
</dbReference>
<evidence type="ECO:0000256" key="6">
    <source>
        <dbReference type="SAM" id="MobiDB-lite"/>
    </source>
</evidence>
<keyword evidence="3" id="KW-0677">Repeat</keyword>
<comment type="caution">
    <text evidence="9">The sequence shown here is derived from an EMBL/GenBank/DDBJ whole genome shotgun (WGS) entry which is preliminary data.</text>
</comment>
<dbReference type="InterPro" id="IPR006652">
    <property type="entry name" value="Kelch_1"/>
</dbReference>
<name>A0ABN3D0L0_9ACTN</name>
<dbReference type="InterPro" id="IPR030400">
    <property type="entry name" value="Sedolisin_dom"/>
</dbReference>
<dbReference type="CDD" id="cd04056">
    <property type="entry name" value="Peptidases_S53"/>
    <property type="match status" value="1"/>
</dbReference>
<keyword evidence="5" id="KW-0720">Serine protease</keyword>
<gene>
    <name evidence="9" type="ORF">GCM10009850_107910</name>
</gene>
<evidence type="ECO:0000256" key="7">
    <source>
        <dbReference type="SAM" id="SignalP"/>
    </source>
</evidence>
<keyword evidence="2" id="KW-0645">Protease</keyword>
<evidence type="ECO:0000259" key="8">
    <source>
        <dbReference type="PROSITE" id="PS51695"/>
    </source>
</evidence>
<dbReference type="SMART" id="SM00612">
    <property type="entry name" value="Kelch"/>
    <property type="match status" value="5"/>
</dbReference>
<dbReference type="SUPFAM" id="SSF117281">
    <property type="entry name" value="Kelch motif"/>
    <property type="match status" value="2"/>
</dbReference>
<evidence type="ECO:0000313" key="9">
    <source>
        <dbReference type="EMBL" id="GAA2215324.1"/>
    </source>
</evidence>
<evidence type="ECO:0000256" key="3">
    <source>
        <dbReference type="ARBA" id="ARBA00022737"/>
    </source>
</evidence>
<reference evidence="9 10" key="1">
    <citation type="journal article" date="2019" name="Int. J. Syst. Evol. Microbiol.">
        <title>The Global Catalogue of Microorganisms (GCM) 10K type strain sequencing project: providing services to taxonomists for standard genome sequencing and annotation.</title>
        <authorList>
            <consortium name="The Broad Institute Genomics Platform"/>
            <consortium name="The Broad Institute Genome Sequencing Center for Infectious Disease"/>
            <person name="Wu L."/>
            <person name="Ma J."/>
        </authorList>
    </citation>
    <scope>NUCLEOTIDE SEQUENCE [LARGE SCALE GENOMIC DNA]</scope>
    <source>
        <strain evidence="9 10">JCM 16114</strain>
    </source>
</reference>
<dbReference type="Gene3D" id="3.40.50.200">
    <property type="entry name" value="Peptidase S8/S53 domain"/>
    <property type="match status" value="1"/>
</dbReference>
<evidence type="ECO:0000256" key="2">
    <source>
        <dbReference type="ARBA" id="ARBA00022670"/>
    </source>
</evidence>
<dbReference type="SUPFAM" id="SSF52743">
    <property type="entry name" value="Subtilisin-like"/>
    <property type="match status" value="1"/>
</dbReference>
<proteinExistence type="predicted"/>
<dbReference type="Gene3D" id="2.60.40.1120">
    <property type="entry name" value="Carboxypeptidase-like, regulatory domain"/>
    <property type="match status" value="3"/>
</dbReference>
<dbReference type="PROSITE" id="PS51695">
    <property type="entry name" value="SEDOLISIN"/>
    <property type="match status" value="1"/>
</dbReference>
<dbReference type="PROSITE" id="PS00138">
    <property type="entry name" value="SUBTILASE_SER"/>
    <property type="match status" value="1"/>
</dbReference>
<dbReference type="Gene3D" id="2.120.10.80">
    <property type="entry name" value="Kelch-type beta propeller"/>
    <property type="match status" value="1"/>
</dbReference>
<dbReference type="Pfam" id="PF01344">
    <property type="entry name" value="Kelch_1"/>
    <property type="match status" value="3"/>
</dbReference>
<keyword evidence="1" id="KW-0880">Kelch repeat</keyword>
<accession>A0ABN3D0L0</accession>
<feature type="region of interest" description="Disordered" evidence="6">
    <location>
        <begin position="26"/>
        <end position="50"/>
    </location>
</feature>
<dbReference type="InterPro" id="IPR008969">
    <property type="entry name" value="CarboxyPept-like_regulatory"/>
</dbReference>
<evidence type="ECO:0000256" key="4">
    <source>
        <dbReference type="ARBA" id="ARBA00022801"/>
    </source>
</evidence>
<dbReference type="SUPFAM" id="SSF49464">
    <property type="entry name" value="Carboxypeptidase regulatory domain-like"/>
    <property type="match status" value="3"/>
</dbReference>
<dbReference type="InterPro" id="IPR036852">
    <property type="entry name" value="Peptidase_S8/S53_dom_sf"/>
</dbReference>
<dbReference type="PANTHER" id="PTHR45632">
    <property type="entry name" value="LD33804P"/>
    <property type="match status" value="1"/>
</dbReference>
<dbReference type="InterPro" id="IPR023828">
    <property type="entry name" value="Peptidase_S8_Ser-AS"/>
</dbReference>
<organism evidence="9 10">
    <name type="scientific">Nonomuraea monospora</name>
    <dbReference type="NCBI Taxonomy" id="568818"/>
    <lineage>
        <taxon>Bacteria</taxon>
        <taxon>Bacillati</taxon>
        <taxon>Actinomycetota</taxon>
        <taxon>Actinomycetes</taxon>
        <taxon>Streptosporangiales</taxon>
        <taxon>Streptosporangiaceae</taxon>
        <taxon>Nonomuraea</taxon>
    </lineage>
</organism>
<dbReference type="Gene3D" id="2.60.120.260">
    <property type="entry name" value="Galactose-binding domain-like"/>
    <property type="match status" value="1"/>
</dbReference>
<evidence type="ECO:0000256" key="1">
    <source>
        <dbReference type="ARBA" id="ARBA00022441"/>
    </source>
</evidence>
<dbReference type="Proteomes" id="UP001499843">
    <property type="component" value="Unassembled WGS sequence"/>
</dbReference>
<evidence type="ECO:0000256" key="5">
    <source>
        <dbReference type="ARBA" id="ARBA00022825"/>
    </source>
</evidence>
<feature type="domain" description="Peptidase S53" evidence="8">
    <location>
        <begin position="88"/>
        <end position="421"/>
    </location>
</feature>
<dbReference type="InterPro" id="IPR015915">
    <property type="entry name" value="Kelch-typ_b-propeller"/>
</dbReference>
<keyword evidence="4" id="KW-0378">Hydrolase</keyword>
<dbReference type="Pfam" id="PF13620">
    <property type="entry name" value="CarboxypepD_reg"/>
    <property type="match status" value="2"/>
</dbReference>
<keyword evidence="10" id="KW-1185">Reference proteome</keyword>
<sequence>MRLRRLMSLAAAVSLGIGVFAASPAHATPRPTPSQTAEPAPGIPAPDYTPVSCNRSDLPEGHARCLLEAYTPADARIAPRAAAPRPTALTPEDIRSAYKLPDGGEGQTVAIVDAYGYAAAESDLAVFRKQYGLSECTTANGCFRKVDQRGGTDYPPDDPGWAAETMLDLDAVSAVCPRCKLLLVEADTASAENLSTAVETAVALGAKYVSNSYGIPGEADGQQAFDKRYQHPGVVVTASTGDTGNLISWPASNPSVVAVGGTKLTRDASTARGWTESPWTGGGSGCSRFEPRPLYQEGIDTNCPSGRATADISADADPASGLSVYHSITVDGRNGWLQYGGTSLSAPLVAAMYALAGTPAAGTDPVTYPYASAGSADLFDITEGGNGVCGNVLCEARPGWDGPTGLGTPNGVAALTFGPAGTVTGRLTDQGTGAPVTDGTVTARNQGNGKTYYADAGDQGEYTLLVPAGAYDLTVSRFGYAKATRTGVVVPVDQKVTADVALQTVPSSTVSGTITGDADHAWPLAASISIDGYPHGEVTTDPRTGRYTVELPRDADYTFRVSAAYPGYTTKVHKVSVGGEDTTVDTALTIDRGSCLAPGYAYPGRVDFEGWTGTAAQDGWTVAGTTPGWEFLDKPANLSGGSGDYGAAAPFLHDGVAQDTYLTSPAMDFSGQRAPEIRFTAVYFAGADGKTVGDVELSLDGGATWTIVGHPVKDGVGAARIAIPQAAGKPDVRVRFHYAGAGVSVWELDDLTIGSCAPLAGGLVSGVVTDANTGEPVPGATVGDSVPSAADGRYWLFAGPAGKHKLTASANRYTSSTGTVTAAAEKVTGRDWSLRAGKLSVSTTDVSIDATLGRPTGTRRVRLTNTGGAPLKVTVGEHTVPAGSGAVPQATAWTDIADYPLPVAYNVAGGYEGKIYSVGGITPGAKLSSGYVYDPAAGAWSPIADLPQPLSNATGIFLDGTMYVVGGTTGQGADDTAVSTVYAYHPDQDAWTRLADLPTTIMRASVAALGKQLYVVGGCVRDCAREASATAYRYDVKRDTWTAIAGYPAHAYHLACAGVSDRIICAGGRDPSASGVENRELIATFAYSPRRNTWTRLADLPYGNHGMAYSGANGKLQIAAGMNSSASIDQAVEYDPVSGAWHVLPKVNHATHASGSACGLYKIGGMPGFTVTTAAEVLPGYDSCGGDDVSWLKAERTEIELAPGRSTTLSIKAGARVSAPGRYGARLSLDTDAPYAPGAINVTMQVKAPHHR</sequence>